<reference evidence="2 3" key="1">
    <citation type="submission" date="2024-02" db="EMBL/GenBank/DDBJ databases">
        <title>Complete genome sequence of Pelagibacterium nitratireducens ZH15.</title>
        <authorList>
            <person name="Zhao L.H."/>
        </authorList>
    </citation>
    <scope>NUCLEOTIDE SEQUENCE [LARGE SCALE GENOMIC DNA]</scope>
    <source>
        <strain evidence="2 3">ZH15</strain>
    </source>
</reference>
<accession>A0ABZ2HZF7</accession>
<protein>
    <submittedName>
        <fullName evidence="2">Uncharacterized protein</fullName>
    </submittedName>
</protein>
<dbReference type="RefSeq" id="WP_338606874.1">
    <property type="nucleotide sequence ID" value="NZ_CP146275.1"/>
</dbReference>
<feature type="region of interest" description="Disordered" evidence="1">
    <location>
        <begin position="181"/>
        <end position="202"/>
    </location>
</feature>
<keyword evidence="3" id="KW-1185">Reference proteome</keyword>
<organism evidence="2 3">
    <name type="scientific">Pelagibacterium nitratireducens</name>
    <dbReference type="NCBI Taxonomy" id="1046114"/>
    <lineage>
        <taxon>Bacteria</taxon>
        <taxon>Pseudomonadati</taxon>
        <taxon>Pseudomonadota</taxon>
        <taxon>Alphaproteobacteria</taxon>
        <taxon>Hyphomicrobiales</taxon>
        <taxon>Devosiaceae</taxon>
        <taxon>Pelagibacterium</taxon>
    </lineage>
</organism>
<evidence type="ECO:0000313" key="2">
    <source>
        <dbReference type="EMBL" id="WWT31404.1"/>
    </source>
</evidence>
<sequence length="215" mass="24257">MKKAKEQVDIERLVTWALLDQGLGWSTGQSSGGNLMTLGTRIDTSGISTPSVSLQSDDDALLVRAGIDAMAPDVAELIIRHGRIGQRPDWCEEGVGDFVQKKSANGKLAWVFEKPGDYRSPRKPVMEFIGWRKEQVEYFRATYRLWWVGLQDLATHLNTVMATHEATGPKAPFEPWLEEKPVIHTPDGPLESREKPRKRGTREYVEIEGKMVRRA</sequence>
<evidence type="ECO:0000256" key="1">
    <source>
        <dbReference type="SAM" id="MobiDB-lite"/>
    </source>
</evidence>
<name>A0ABZ2HZF7_9HYPH</name>
<dbReference type="Proteomes" id="UP001369958">
    <property type="component" value="Chromosome"/>
</dbReference>
<evidence type="ECO:0000313" key="3">
    <source>
        <dbReference type="Proteomes" id="UP001369958"/>
    </source>
</evidence>
<gene>
    <name evidence="2" type="ORF">V6617_10185</name>
</gene>
<dbReference type="EMBL" id="CP146275">
    <property type="protein sequence ID" value="WWT31404.1"/>
    <property type="molecule type" value="Genomic_DNA"/>
</dbReference>
<proteinExistence type="predicted"/>